<reference evidence="2" key="1">
    <citation type="submission" date="2018-10" db="EMBL/GenBank/DDBJ databases">
        <title>Hidden diversity of soil giant viruses.</title>
        <authorList>
            <person name="Schulz F."/>
            <person name="Alteio L."/>
            <person name="Goudeau D."/>
            <person name="Ryan E.M."/>
            <person name="Malmstrom R.R."/>
            <person name="Blanchard J."/>
            <person name="Woyke T."/>
        </authorList>
    </citation>
    <scope>NUCLEOTIDE SEQUENCE</scope>
    <source>
        <strain evidence="2">HYV1</strain>
    </source>
</reference>
<gene>
    <name evidence="2" type="ORF">Hyperionvirus17_37</name>
</gene>
<protein>
    <submittedName>
        <fullName evidence="2">Uncharacterized protein</fullName>
    </submittedName>
</protein>
<feature type="compositionally biased region" description="Gly residues" evidence="1">
    <location>
        <begin position="164"/>
        <end position="176"/>
    </location>
</feature>
<feature type="compositionally biased region" description="Acidic residues" evidence="1">
    <location>
        <begin position="52"/>
        <end position="63"/>
    </location>
</feature>
<feature type="compositionally biased region" description="Basic and acidic residues" evidence="1">
    <location>
        <begin position="214"/>
        <end position="240"/>
    </location>
</feature>
<feature type="compositionally biased region" description="Polar residues" evidence="1">
    <location>
        <begin position="262"/>
        <end position="280"/>
    </location>
</feature>
<evidence type="ECO:0000256" key="1">
    <source>
        <dbReference type="SAM" id="MobiDB-lite"/>
    </source>
</evidence>
<feature type="region of interest" description="Disordered" evidence="1">
    <location>
        <begin position="147"/>
        <end position="176"/>
    </location>
</feature>
<proteinExistence type="predicted"/>
<name>A0A3G5AA38_9VIRU</name>
<feature type="region of interest" description="Disordered" evidence="1">
    <location>
        <begin position="202"/>
        <end position="290"/>
    </location>
</feature>
<feature type="region of interest" description="Disordered" evidence="1">
    <location>
        <begin position="52"/>
        <end position="83"/>
    </location>
</feature>
<sequence length="290" mass="31532">MPPKSRKVKQDPTKAEESEVSVEGKPEVVVAAAPEEKIEKKEWRKTNIDLTYDEVESDDDDSADGSSPALESAGFKATAEAAKPSVGHILESEKYRKLNEEKFKDFSNNDLLNVLMVRGLDNQNPTLFGSCRKLFSKLNFEKLDKYSEGGERFSRNNSSQGPSFGRGGYRGGSSRGGGGDYGYSRGGGRGFFSGNGNGNGGYGGRGGGNGNNNRFDRDNSGGGRFDRDNSNGPSRFDRDNGGGPSRFSTPDQTQDTDRTNENDTSNPTPGFRNRISTNTRGRPLMTKQFS</sequence>
<feature type="compositionally biased region" description="Basic and acidic residues" evidence="1">
    <location>
        <begin position="8"/>
        <end position="26"/>
    </location>
</feature>
<evidence type="ECO:0000313" key="2">
    <source>
        <dbReference type="EMBL" id="AYV84117.1"/>
    </source>
</evidence>
<organism evidence="2">
    <name type="scientific">Hyperionvirus sp</name>
    <dbReference type="NCBI Taxonomy" id="2487770"/>
    <lineage>
        <taxon>Viruses</taxon>
        <taxon>Varidnaviria</taxon>
        <taxon>Bamfordvirae</taxon>
        <taxon>Nucleocytoviricota</taxon>
        <taxon>Megaviricetes</taxon>
        <taxon>Imitervirales</taxon>
        <taxon>Mimiviridae</taxon>
        <taxon>Klosneuvirinae</taxon>
    </lineage>
</organism>
<dbReference type="EMBL" id="MK072399">
    <property type="protein sequence ID" value="AYV84117.1"/>
    <property type="molecule type" value="Genomic_DNA"/>
</dbReference>
<accession>A0A3G5AA38</accession>
<feature type="region of interest" description="Disordered" evidence="1">
    <location>
        <begin position="1"/>
        <end position="26"/>
    </location>
</feature>